<evidence type="ECO:0000313" key="1">
    <source>
        <dbReference type="EMBL" id="KAD3066999.1"/>
    </source>
</evidence>
<organism evidence="1 2">
    <name type="scientific">Mikania micrantha</name>
    <name type="common">bitter vine</name>
    <dbReference type="NCBI Taxonomy" id="192012"/>
    <lineage>
        <taxon>Eukaryota</taxon>
        <taxon>Viridiplantae</taxon>
        <taxon>Streptophyta</taxon>
        <taxon>Embryophyta</taxon>
        <taxon>Tracheophyta</taxon>
        <taxon>Spermatophyta</taxon>
        <taxon>Magnoliopsida</taxon>
        <taxon>eudicotyledons</taxon>
        <taxon>Gunneridae</taxon>
        <taxon>Pentapetalae</taxon>
        <taxon>asterids</taxon>
        <taxon>campanulids</taxon>
        <taxon>Asterales</taxon>
        <taxon>Asteraceae</taxon>
        <taxon>Asteroideae</taxon>
        <taxon>Heliantheae alliance</taxon>
        <taxon>Eupatorieae</taxon>
        <taxon>Mikania</taxon>
    </lineage>
</organism>
<dbReference type="AlphaFoldDB" id="A0A5N6LZE0"/>
<dbReference type="Proteomes" id="UP000326396">
    <property type="component" value="Linkage Group LG7"/>
</dbReference>
<name>A0A5N6LZE0_9ASTR</name>
<dbReference type="EMBL" id="SZYD01000017">
    <property type="protein sequence ID" value="KAD3066999.1"/>
    <property type="molecule type" value="Genomic_DNA"/>
</dbReference>
<proteinExistence type="predicted"/>
<evidence type="ECO:0000313" key="2">
    <source>
        <dbReference type="Proteomes" id="UP000326396"/>
    </source>
</evidence>
<dbReference type="OrthoDB" id="1470711at2759"/>
<comment type="caution">
    <text evidence="1">The sequence shown here is derived from an EMBL/GenBank/DDBJ whole genome shotgun (WGS) entry which is preliminary data.</text>
</comment>
<keyword evidence="2" id="KW-1185">Reference proteome</keyword>
<accession>A0A5N6LZE0</accession>
<protein>
    <submittedName>
        <fullName evidence="1">Uncharacterized protein</fullName>
    </submittedName>
</protein>
<gene>
    <name evidence="1" type="ORF">E3N88_34879</name>
</gene>
<sequence length="84" mass="9842">MPQKKRICKCTQRIYRLICEREIENFRVRLHDNNPSITLATIHQFAFEIDVELFIAPPPPAVVNEVAFKIDVEFFEEELATVLP</sequence>
<reference evidence="1 2" key="1">
    <citation type="submission" date="2019-05" db="EMBL/GenBank/DDBJ databases">
        <title>Mikania micrantha, genome provides insights into the molecular mechanism of rapid growth.</title>
        <authorList>
            <person name="Liu B."/>
        </authorList>
    </citation>
    <scope>NUCLEOTIDE SEQUENCE [LARGE SCALE GENOMIC DNA]</scope>
    <source>
        <strain evidence="1">NLD-2019</strain>
        <tissue evidence="1">Leaf</tissue>
    </source>
</reference>